<evidence type="ECO:0000259" key="2">
    <source>
        <dbReference type="Pfam" id="PF00149"/>
    </source>
</evidence>
<dbReference type="EMBL" id="JAESWA010000022">
    <property type="protein sequence ID" value="MBL4932575.1"/>
    <property type="molecule type" value="Genomic_DNA"/>
</dbReference>
<dbReference type="CDD" id="cd00840">
    <property type="entry name" value="MPP_Mre11_N"/>
    <property type="match status" value="1"/>
</dbReference>
<keyword evidence="3" id="KW-0269">Exonuclease</keyword>
<sequence length="378" mass="43611">MNRIKIIHAADFHFDSPFKELSSSYGEKRNEDIKKSFKKIIDLANEECVQILLLCGDIFDNSSIKKSTLEFLKSEIETLKDTKVFIAAGNHDPLSEKSFYKVFNWPKNVFIFSNELEYVVLEEIKTVVYGYSFSSNYENTSLLKNFNIPSIYKEYINIMALHGEVTTSTGNEYNPITIQEIGKSNLNYLALGHRHGFSGIRKEDDTFYAYSGCPEGRGFDETGEKGIVVGEVYKDGVNLKFLPLCERTYNSIEVDISNCTNQEQVINSILLSLKDEDTNRNFYKVILSGYINGEMPIKVKTLEYRLKDKFYYIKIKDETRVNLDIDIIKKENSLRGIYYRKVAERLLDATEEEKTYLEEALKIGLEALMEEEVKGNDY</sequence>
<gene>
    <name evidence="3" type="ORF">JK634_12200</name>
</gene>
<dbReference type="RefSeq" id="WP_202767920.1">
    <property type="nucleotide sequence ID" value="NZ_JAESWA010000022.1"/>
</dbReference>
<evidence type="ECO:0000313" key="3">
    <source>
        <dbReference type="EMBL" id="MBL4932575.1"/>
    </source>
</evidence>
<dbReference type="Gene3D" id="3.60.21.10">
    <property type="match status" value="1"/>
</dbReference>
<dbReference type="InterPro" id="IPR050535">
    <property type="entry name" value="DNA_Repair-Maintenance_Comp"/>
</dbReference>
<dbReference type="InterPro" id="IPR029052">
    <property type="entry name" value="Metallo-depent_PP-like"/>
</dbReference>
<dbReference type="SUPFAM" id="SSF56300">
    <property type="entry name" value="Metallo-dependent phosphatases"/>
    <property type="match status" value="1"/>
</dbReference>
<evidence type="ECO:0000256" key="1">
    <source>
        <dbReference type="ARBA" id="ARBA00022801"/>
    </source>
</evidence>
<keyword evidence="1" id="KW-0378">Hydrolase</keyword>
<comment type="caution">
    <text evidence="3">The sequence shown here is derived from an EMBL/GenBank/DDBJ whole genome shotgun (WGS) entry which is preliminary data.</text>
</comment>
<dbReference type="PANTHER" id="PTHR30337:SF7">
    <property type="entry name" value="PHOSPHOESTERASE"/>
    <property type="match status" value="1"/>
</dbReference>
<feature type="domain" description="Calcineurin-like phosphoesterase" evidence="2">
    <location>
        <begin position="4"/>
        <end position="195"/>
    </location>
</feature>
<evidence type="ECO:0000313" key="4">
    <source>
        <dbReference type="Proteomes" id="UP000623681"/>
    </source>
</evidence>
<proteinExistence type="predicted"/>
<name>A0A937FGK1_9CLOT</name>
<organism evidence="3 4">
    <name type="scientific">Clostridium paridis</name>
    <dbReference type="NCBI Taxonomy" id="2803863"/>
    <lineage>
        <taxon>Bacteria</taxon>
        <taxon>Bacillati</taxon>
        <taxon>Bacillota</taxon>
        <taxon>Clostridia</taxon>
        <taxon>Eubacteriales</taxon>
        <taxon>Clostridiaceae</taxon>
        <taxon>Clostridium</taxon>
    </lineage>
</organism>
<dbReference type="GO" id="GO:0004527">
    <property type="term" value="F:exonuclease activity"/>
    <property type="evidence" value="ECO:0007669"/>
    <property type="project" value="UniProtKB-KW"/>
</dbReference>
<dbReference type="Pfam" id="PF00149">
    <property type="entry name" value="Metallophos"/>
    <property type="match status" value="1"/>
</dbReference>
<protein>
    <submittedName>
        <fullName evidence="3">DNA repair exonuclease</fullName>
    </submittedName>
</protein>
<dbReference type="InterPro" id="IPR041796">
    <property type="entry name" value="Mre11_N"/>
</dbReference>
<keyword evidence="3" id="KW-0540">Nuclease</keyword>
<dbReference type="PANTHER" id="PTHR30337">
    <property type="entry name" value="COMPONENT OF ATP-DEPENDENT DSDNA EXONUCLEASE"/>
    <property type="match status" value="1"/>
</dbReference>
<accession>A0A937FGK1</accession>
<reference evidence="3" key="1">
    <citation type="submission" date="2021-01" db="EMBL/GenBank/DDBJ databases">
        <title>Genome public.</title>
        <authorList>
            <person name="Liu C."/>
            <person name="Sun Q."/>
        </authorList>
    </citation>
    <scope>NUCLEOTIDE SEQUENCE</scope>
    <source>
        <strain evidence="3">YIM B02565</strain>
    </source>
</reference>
<dbReference type="Proteomes" id="UP000623681">
    <property type="component" value="Unassembled WGS sequence"/>
</dbReference>
<keyword evidence="4" id="KW-1185">Reference proteome</keyword>
<dbReference type="AlphaFoldDB" id="A0A937FGK1"/>
<dbReference type="InterPro" id="IPR004843">
    <property type="entry name" value="Calcineurin-like_PHP"/>
</dbReference>